<organism evidence="2 3">
    <name type="scientific">Portunus trituberculatus</name>
    <name type="common">Swimming crab</name>
    <name type="synonym">Neptunus trituberculatus</name>
    <dbReference type="NCBI Taxonomy" id="210409"/>
    <lineage>
        <taxon>Eukaryota</taxon>
        <taxon>Metazoa</taxon>
        <taxon>Ecdysozoa</taxon>
        <taxon>Arthropoda</taxon>
        <taxon>Crustacea</taxon>
        <taxon>Multicrustacea</taxon>
        <taxon>Malacostraca</taxon>
        <taxon>Eumalacostraca</taxon>
        <taxon>Eucarida</taxon>
        <taxon>Decapoda</taxon>
        <taxon>Pleocyemata</taxon>
        <taxon>Brachyura</taxon>
        <taxon>Eubrachyura</taxon>
        <taxon>Portunoidea</taxon>
        <taxon>Portunidae</taxon>
        <taxon>Portuninae</taxon>
        <taxon>Portunus</taxon>
    </lineage>
</organism>
<evidence type="ECO:0000313" key="3">
    <source>
        <dbReference type="Proteomes" id="UP000324222"/>
    </source>
</evidence>
<dbReference type="AlphaFoldDB" id="A0A5B7FRQ0"/>
<name>A0A5B7FRQ0_PORTR</name>
<keyword evidence="3" id="KW-1185">Reference proteome</keyword>
<proteinExistence type="predicted"/>
<gene>
    <name evidence="2" type="ORF">E2C01_044278</name>
</gene>
<comment type="caution">
    <text evidence="2">The sequence shown here is derived from an EMBL/GenBank/DDBJ whole genome shotgun (WGS) entry which is preliminary data.</text>
</comment>
<evidence type="ECO:0000256" key="1">
    <source>
        <dbReference type="SAM" id="MobiDB-lite"/>
    </source>
</evidence>
<accession>A0A5B7FRQ0</accession>
<evidence type="ECO:0000313" key="2">
    <source>
        <dbReference type="EMBL" id="MPC50450.1"/>
    </source>
</evidence>
<dbReference type="EMBL" id="VSRR010009514">
    <property type="protein sequence ID" value="MPC50450.1"/>
    <property type="molecule type" value="Genomic_DNA"/>
</dbReference>
<feature type="region of interest" description="Disordered" evidence="1">
    <location>
        <begin position="18"/>
        <end position="43"/>
    </location>
</feature>
<sequence length="96" mass="10663">MRGGNGYQWWLEVSLPDAPHQPTTPPVHPHRSGSEVTEGSAQDPYCRSGSCFVPRFFLLHESRHEDLDGSVSINIASCNFSLIRKKNIVILTLSSV</sequence>
<dbReference type="Proteomes" id="UP000324222">
    <property type="component" value="Unassembled WGS sequence"/>
</dbReference>
<protein>
    <submittedName>
        <fullName evidence="2">Uncharacterized protein</fullName>
    </submittedName>
</protein>
<reference evidence="2 3" key="1">
    <citation type="submission" date="2019-05" db="EMBL/GenBank/DDBJ databases">
        <title>Another draft genome of Portunus trituberculatus and its Hox gene families provides insights of decapod evolution.</title>
        <authorList>
            <person name="Jeong J.-H."/>
            <person name="Song I."/>
            <person name="Kim S."/>
            <person name="Choi T."/>
            <person name="Kim D."/>
            <person name="Ryu S."/>
            <person name="Kim W."/>
        </authorList>
    </citation>
    <scope>NUCLEOTIDE SEQUENCE [LARGE SCALE GENOMIC DNA]</scope>
    <source>
        <tissue evidence="2">Muscle</tissue>
    </source>
</reference>